<name>A0ABY8EGG8_9FIRM</name>
<protein>
    <submittedName>
        <fullName evidence="3">Uncharacterized protein</fullName>
    </submittedName>
</protein>
<dbReference type="Gene3D" id="1.20.1170.10">
    <property type="match status" value="1"/>
</dbReference>
<feature type="coiled-coil region" evidence="1">
    <location>
        <begin position="61"/>
        <end position="123"/>
    </location>
</feature>
<evidence type="ECO:0000256" key="1">
    <source>
        <dbReference type="SAM" id="Coils"/>
    </source>
</evidence>
<keyword evidence="2" id="KW-0472">Membrane</keyword>
<dbReference type="SUPFAM" id="SSF90257">
    <property type="entry name" value="Myosin rod fragments"/>
    <property type="match status" value="1"/>
</dbReference>
<dbReference type="EMBL" id="CP120733">
    <property type="protein sequence ID" value="WFD11881.1"/>
    <property type="molecule type" value="Genomic_DNA"/>
</dbReference>
<evidence type="ECO:0000256" key="2">
    <source>
        <dbReference type="SAM" id="Phobius"/>
    </source>
</evidence>
<feature type="transmembrane region" description="Helical" evidence="2">
    <location>
        <begin position="21"/>
        <end position="39"/>
    </location>
</feature>
<reference evidence="3 4" key="1">
    <citation type="submission" date="2023-03" db="EMBL/GenBank/DDBJ databases">
        <title>Complete genome sequence of Tepidibacter sp. SWIR-1, isolated from a deep-sea hydrothermal vent.</title>
        <authorList>
            <person name="Li X."/>
        </authorList>
    </citation>
    <scope>NUCLEOTIDE SEQUENCE [LARGE SCALE GENOMIC DNA]</scope>
    <source>
        <strain evidence="3 4">SWIR-1</strain>
    </source>
</reference>
<keyword evidence="1" id="KW-0175">Coiled coil</keyword>
<evidence type="ECO:0000313" key="4">
    <source>
        <dbReference type="Proteomes" id="UP001222800"/>
    </source>
</evidence>
<keyword evidence="2" id="KW-0812">Transmembrane</keyword>
<gene>
    <name evidence="3" type="ORF">P4S50_07340</name>
</gene>
<keyword evidence="4" id="KW-1185">Reference proteome</keyword>
<proteinExistence type="predicted"/>
<sequence>MSENKMSNCKRKKTRNVLINILIFMISVGAWGGIVYYGYGYAKNYIDTSINNVRQENAMNIQGLSDQVKLLSNEIKELSNSLDDTDSTISNTTDIQNKIDNRLEELDDRLKELQKSLDILKEAPNAEN</sequence>
<dbReference type="RefSeq" id="WP_277734091.1">
    <property type="nucleotide sequence ID" value="NZ_CP120733.1"/>
</dbReference>
<dbReference type="Proteomes" id="UP001222800">
    <property type="component" value="Chromosome"/>
</dbReference>
<keyword evidence="2" id="KW-1133">Transmembrane helix</keyword>
<accession>A0ABY8EGG8</accession>
<organism evidence="3 4">
    <name type="scientific">Tepidibacter hydrothermalis</name>
    <dbReference type="NCBI Taxonomy" id="3036126"/>
    <lineage>
        <taxon>Bacteria</taxon>
        <taxon>Bacillati</taxon>
        <taxon>Bacillota</taxon>
        <taxon>Clostridia</taxon>
        <taxon>Peptostreptococcales</taxon>
        <taxon>Peptostreptococcaceae</taxon>
        <taxon>Tepidibacter</taxon>
    </lineage>
</organism>
<evidence type="ECO:0000313" key="3">
    <source>
        <dbReference type="EMBL" id="WFD11881.1"/>
    </source>
</evidence>